<proteinExistence type="inferred from homology"/>
<accession>A0ABS2N2T5</accession>
<keyword evidence="5 7" id="KW-1133">Transmembrane helix</keyword>
<evidence type="ECO:0000259" key="8">
    <source>
        <dbReference type="Pfam" id="PF00892"/>
    </source>
</evidence>
<dbReference type="RefSeq" id="WP_204500769.1">
    <property type="nucleotide sequence ID" value="NZ_JAFBDR010000017.1"/>
</dbReference>
<feature type="transmembrane region" description="Helical" evidence="7">
    <location>
        <begin position="246"/>
        <end position="265"/>
    </location>
</feature>
<evidence type="ECO:0000313" key="9">
    <source>
        <dbReference type="EMBL" id="MBM7572399.1"/>
    </source>
</evidence>
<feature type="domain" description="EamA" evidence="8">
    <location>
        <begin position="5"/>
        <end position="137"/>
    </location>
</feature>
<evidence type="ECO:0000256" key="6">
    <source>
        <dbReference type="ARBA" id="ARBA00023136"/>
    </source>
</evidence>
<feature type="transmembrane region" description="Helical" evidence="7">
    <location>
        <begin position="67"/>
        <end position="87"/>
    </location>
</feature>
<evidence type="ECO:0000256" key="7">
    <source>
        <dbReference type="SAM" id="Phobius"/>
    </source>
</evidence>
<feature type="transmembrane region" description="Helical" evidence="7">
    <location>
        <begin position="271"/>
        <end position="288"/>
    </location>
</feature>
<sequence length="303" mass="33333">MYRPYLFLVFAMMLFAGNLIVGKPVSAQIPPITLTLFRYIIALLVVLPFGYKEWKENKSLWKKEWKAIVSLSISGLILFNVLVYLSLNYTTSINAAIVESSTPVFALVLGFILLKETFTKLQLFGVVFSFIGVIIVITRGSIDMILSLSFNPGDLTMLVAMLTWSIYSILIKKHAWKFPTYGGLLVMSVIAVVILAPFAAIEVNQLSSIEWSPSVGAGLLYLGIFPSLVALVAYNKGINAIGPAKASIFLNLIPIFTMIGAMLFLGEKLTWLQAGGSILVITGVMITNRKQRVATRLKKLKSA</sequence>
<dbReference type="PANTHER" id="PTHR32322">
    <property type="entry name" value="INNER MEMBRANE TRANSPORTER"/>
    <property type="match status" value="1"/>
</dbReference>
<feature type="transmembrane region" description="Helical" evidence="7">
    <location>
        <begin position="213"/>
        <end position="234"/>
    </location>
</feature>
<protein>
    <submittedName>
        <fullName evidence="9">Drug/metabolite transporter (DMT)-like permease</fullName>
    </submittedName>
</protein>
<comment type="subcellular location">
    <subcellularLocation>
        <location evidence="1">Cell membrane</location>
        <topology evidence="1">Multi-pass membrane protein</topology>
    </subcellularLocation>
</comment>
<organism evidence="9 10">
    <name type="scientific">Aquibacillus albus</name>
    <dbReference type="NCBI Taxonomy" id="1168171"/>
    <lineage>
        <taxon>Bacteria</taxon>
        <taxon>Bacillati</taxon>
        <taxon>Bacillota</taxon>
        <taxon>Bacilli</taxon>
        <taxon>Bacillales</taxon>
        <taxon>Bacillaceae</taxon>
        <taxon>Aquibacillus</taxon>
    </lineage>
</organism>
<comment type="caution">
    <text evidence="9">The sequence shown here is derived from an EMBL/GenBank/DDBJ whole genome shotgun (WGS) entry which is preliminary data.</text>
</comment>
<evidence type="ECO:0000256" key="1">
    <source>
        <dbReference type="ARBA" id="ARBA00004651"/>
    </source>
</evidence>
<feature type="transmembrane region" description="Helical" evidence="7">
    <location>
        <begin position="32"/>
        <end position="51"/>
    </location>
</feature>
<feature type="transmembrane region" description="Helical" evidence="7">
    <location>
        <begin position="93"/>
        <end position="114"/>
    </location>
</feature>
<dbReference type="PANTHER" id="PTHR32322:SF18">
    <property type="entry name" value="S-ADENOSYLMETHIONINE_S-ADENOSYLHOMOCYSTEINE TRANSPORTER"/>
    <property type="match status" value="1"/>
</dbReference>
<evidence type="ECO:0000256" key="5">
    <source>
        <dbReference type="ARBA" id="ARBA00022989"/>
    </source>
</evidence>
<keyword evidence="4 7" id="KW-0812">Transmembrane</keyword>
<feature type="domain" description="EamA" evidence="8">
    <location>
        <begin position="152"/>
        <end position="288"/>
    </location>
</feature>
<gene>
    <name evidence="9" type="ORF">JOC48_002903</name>
</gene>
<feature type="transmembrane region" description="Helical" evidence="7">
    <location>
        <begin position="154"/>
        <end position="171"/>
    </location>
</feature>
<dbReference type="InterPro" id="IPR037185">
    <property type="entry name" value="EmrE-like"/>
</dbReference>
<evidence type="ECO:0000256" key="3">
    <source>
        <dbReference type="ARBA" id="ARBA00022475"/>
    </source>
</evidence>
<evidence type="ECO:0000313" key="10">
    <source>
        <dbReference type="Proteomes" id="UP001296943"/>
    </source>
</evidence>
<dbReference type="EMBL" id="JAFBDR010000017">
    <property type="protein sequence ID" value="MBM7572399.1"/>
    <property type="molecule type" value="Genomic_DNA"/>
</dbReference>
<evidence type="ECO:0000256" key="2">
    <source>
        <dbReference type="ARBA" id="ARBA00007362"/>
    </source>
</evidence>
<feature type="transmembrane region" description="Helical" evidence="7">
    <location>
        <begin position="183"/>
        <end position="201"/>
    </location>
</feature>
<keyword evidence="3" id="KW-1003">Cell membrane</keyword>
<keyword evidence="10" id="KW-1185">Reference proteome</keyword>
<dbReference type="InterPro" id="IPR000620">
    <property type="entry name" value="EamA_dom"/>
</dbReference>
<dbReference type="Proteomes" id="UP001296943">
    <property type="component" value="Unassembled WGS sequence"/>
</dbReference>
<feature type="transmembrane region" description="Helical" evidence="7">
    <location>
        <begin position="121"/>
        <end position="142"/>
    </location>
</feature>
<dbReference type="Pfam" id="PF00892">
    <property type="entry name" value="EamA"/>
    <property type="match status" value="2"/>
</dbReference>
<reference evidence="9 10" key="1">
    <citation type="submission" date="2021-01" db="EMBL/GenBank/DDBJ databases">
        <title>Genomic Encyclopedia of Type Strains, Phase IV (KMG-IV): sequencing the most valuable type-strain genomes for metagenomic binning, comparative biology and taxonomic classification.</title>
        <authorList>
            <person name="Goeker M."/>
        </authorList>
    </citation>
    <scope>NUCLEOTIDE SEQUENCE [LARGE SCALE GENOMIC DNA]</scope>
    <source>
        <strain evidence="9 10">DSM 23711</strain>
    </source>
</reference>
<dbReference type="InterPro" id="IPR050638">
    <property type="entry name" value="AA-Vitamin_Transporters"/>
</dbReference>
<name>A0ABS2N2T5_9BACI</name>
<evidence type="ECO:0000256" key="4">
    <source>
        <dbReference type="ARBA" id="ARBA00022692"/>
    </source>
</evidence>
<keyword evidence="6 7" id="KW-0472">Membrane</keyword>
<comment type="similarity">
    <text evidence="2">Belongs to the EamA transporter family.</text>
</comment>
<dbReference type="SUPFAM" id="SSF103481">
    <property type="entry name" value="Multidrug resistance efflux transporter EmrE"/>
    <property type="match status" value="2"/>
</dbReference>